<dbReference type="Proteomes" id="UP000598633">
    <property type="component" value="Unassembled WGS sequence"/>
</dbReference>
<evidence type="ECO:0000256" key="1">
    <source>
        <dbReference type="SAM" id="Phobius"/>
    </source>
</evidence>
<keyword evidence="1" id="KW-0812">Transmembrane</keyword>
<dbReference type="PANTHER" id="PTHR40940:SF2">
    <property type="entry name" value="BATD"/>
    <property type="match status" value="1"/>
</dbReference>
<accession>A0A8J6XWG4</accession>
<dbReference type="InterPro" id="IPR025738">
    <property type="entry name" value="BatD"/>
</dbReference>
<dbReference type="AlphaFoldDB" id="A0A8J6XWG4"/>
<dbReference type="Pfam" id="PF13584">
    <property type="entry name" value="BatD"/>
    <property type="match status" value="2"/>
</dbReference>
<dbReference type="EMBL" id="JACXWA010000030">
    <property type="protein sequence ID" value="MBD3870087.1"/>
    <property type="molecule type" value="Genomic_DNA"/>
</dbReference>
<feature type="signal peptide" evidence="2">
    <location>
        <begin position="1"/>
        <end position="21"/>
    </location>
</feature>
<feature type="transmembrane region" description="Helical" evidence="1">
    <location>
        <begin position="445"/>
        <end position="468"/>
    </location>
</feature>
<keyword evidence="1" id="KW-1133">Transmembrane helix</keyword>
<comment type="caution">
    <text evidence="3">The sequence shown here is derived from an EMBL/GenBank/DDBJ whole genome shotgun (WGS) entry which is preliminary data.</text>
</comment>
<dbReference type="PANTHER" id="PTHR40940">
    <property type="entry name" value="PROTEIN BATD-RELATED"/>
    <property type="match status" value="1"/>
</dbReference>
<keyword evidence="2" id="KW-0732">Signal</keyword>
<gene>
    <name evidence="3" type="ORF">IFJ97_01855</name>
</gene>
<feature type="chain" id="PRO_5035280316" evidence="2">
    <location>
        <begin position="22"/>
        <end position="552"/>
    </location>
</feature>
<evidence type="ECO:0000313" key="4">
    <source>
        <dbReference type="Proteomes" id="UP000598633"/>
    </source>
</evidence>
<evidence type="ECO:0000256" key="2">
    <source>
        <dbReference type="SAM" id="SignalP"/>
    </source>
</evidence>
<name>A0A8J6XWG4_9BACT</name>
<sequence>MRRGLFVAVAFLVAGVTVAGAADPSLEVHLDPRKIGIEDATVLVVRILEPEGTPEVDLGTLENLEVVSGPSTKTEFSWINGAATRAVSYSYVVQGLEVGAASIGPVTVKLAGKELSSGIVRAEIVPGSIIPQRQQGRRSPFPFDPFEDLAQRRQQSRSVLIVLRQLVYETQVVLGQAVRVAIVLDTTAGGVDGFEWTTPPSYPGWWAQRIEPPERVTGDVVEVEGVRFNRFVVASHVLVPLKTGQLEVPRVEARIGFRTASLFSPQQVVERATEAKTVEVSQQPRPPAGFSGAVGDLHYVATIEPETIDYGESAVLTIELRGNGNLPLVEAPAMWPACLDCESYPPEEESNFVVDDGGIHGSRTWRTTLVPRISGEIELEPVMLAVFDPAAGHYRKQTLGPLHLVVEPPPATPTPAVEETERVADPHVLAEAAPTTDDLEPGMPLWAWIVGALVVGLAVGGVAPLLMARRRKGALPPRRAGESPAERARELQVALERWWMDARSRAKGRAFEGEMQQLRRELEAIRFAPGRADHTETVHDLEDRLRGLMRRA</sequence>
<reference evidence="3 4" key="1">
    <citation type="submission" date="2020-08" db="EMBL/GenBank/DDBJ databases">
        <title>Acidobacteriota in marine sediments use diverse sulfur dissimilation pathways.</title>
        <authorList>
            <person name="Wasmund K."/>
        </authorList>
    </citation>
    <scope>NUCLEOTIDE SEQUENCE [LARGE SCALE GENOMIC DNA]</scope>
    <source>
        <strain evidence="3">MAG AM3-A</strain>
    </source>
</reference>
<evidence type="ECO:0000313" key="3">
    <source>
        <dbReference type="EMBL" id="MBD3870087.1"/>
    </source>
</evidence>
<protein>
    <submittedName>
        <fullName evidence="3">BatD family protein</fullName>
    </submittedName>
</protein>
<organism evidence="3 4">
    <name type="scientific">Candidatus Sulfomarinibacter kjeldsenii</name>
    <dbReference type="NCBI Taxonomy" id="2885994"/>
    <lineage>
        <taxon>Bacteria</taxon>
        <taxon>Pseudomonadati</taxon>
        <taxon>Acidobacteriota</taxon>
        <taxon>Thermoanaerobaculia</taxon>
        <taxon>Thermoanaerobaculales</taxon>
        <taxon>Candidatus Sulfomarinibacteraceae</taxon>
        <taxon>Candidatus Sulfomarinibacter</taxon>
    </lineage>
</organism>
<proteinExistence type="predicted"/>
<keyword evidence="1" id="KW-0472">Membrane</keyword>